<sequence length="124" mass="13541">MPFGAEDTLRRVVARLSGAGVVSFLTVLKRFGRGTPAMLSFPMPGWTLALDIPAAQSGLAGMLTELDEWVAAAGGRIYLAKDSRMSAAMMSATYPRLGEWREIRRRADPDGLFASDLARRLRLL</sequence>
<dbReference type="Pfam" id="PF04030">
    <property type="entry name" value="ALO"/>
    <property type="match status" value="1"/>
</dbReference>
<evidence type="ECO:0000256" key="1">
    <source>
        <dbReference type="ARBA" id="ARBA00023002"/>
    </source>
</evidence>
<keyword evidence="4" id="KW-1185">Reference proteome</keyword>
<dbReference type="InterPro" id="IPR007173">
    <property type="entry name" value="ALO_C"/>
</dbReference>
<dbReference type="EMBL" id="JBHMQT010000018">
    <property type="protein sequence ID" value="MFC0862828.1"/>
    <property type="molecule type" value="Genomic_DNA"/>
</dbReference>
<proteinExistence type="predicted"/>
<comment type="caution">
    <text evidence="3">The sequence shown here is derived from an EMBL/GenBank/DDBJ whole genome shotgun (WGS) entry which is preliminary data.</text>
</comment>
<dbReference type="RefSeq" id="WP_394301017.1">
    <property type="nucleotide sequence ID" value="NZ_JBHMQT010000018.1"/>
</dbReference>
<evidence type="ECO:0000313" key="3">
    <source>
        <dbReference type="EMBL" id="MFC0862828.1"/>
    </source>
</evidence>
<accession>A0ABV6U305</accession>
<dbReference type="Proteomes" id="UP001589870">
    <property type="component" value="Unassembled WGS sequence"/>
</dbReference>
<keyword evidence="1" id="KW-0560">Oxidoreductase</keyword>
<dbReference type="Gene3D" id="1.10.45.10">
    <property type="entry name" value="Vanillyl-alcohol Oxidase, Chain A, domain 4"/>
    <property type="match status" value="1"/>
</dbReference>
<reference evidence="3 4" key="1">
    <citation type="submission" date="2024-09" db="EMBL/GenBank/DDBJ databases">
        <authorList>
            <person name="Sun Q."/>
            <person name="Mori K."/>
        </authorList>
    </citation>
    <scope>NUCLEOTIDE SEQUENCE [LARGE SCALE GENOMIC DNA]</scope>
    <source>
        <strain evidence="3 4">TBRC 1851</strain>
    </source>
</reference>
<name>A0ABV6U305_9ACTN</name>
<gene>
    <name evidence="3" type="ORF">ACFHYQ_11030</name>
</gene>
<evidence type="ECO:0000259" key="2">
    <source>
        <dbReference type="Pfam" id="PF04030"/>
    </source>
</evidence>
<organism evidence="3 4">
    <name type="scientific">Sphaerimonospora cavernae</name>
    <dbReference type="NCBI Taxonomy" id="1740611"/>
    <lineage>
        <taxon>Bacteria</taxon>
        <taxon>Bacillati</taxon>
        <taxon>Actinomycetota</taxon>
        <taxon>Actinomycetes</taxon>
        <taxon>Streptosporangiales</taxon>
        <taxon>Streptosporangiaceae</taxon>
        <taxon>Sphaerimonospora</taxon>
    </lineage>
</organism>
<protein>
    <submittedName>
        <fullName evidence="3">D-arabinono-1,4-lactone oxidase</fullName>
    </submittedName>
</protein>
<feature type="domain" description="D-arabinono-1,4-lactone oxidase C-terminal" evidence="2">
    <location>
        <begin position="62"/>
        <end position="120"/>
    </location>
</feature>
<evidence type="ECO:0000313" key="4">
    <source>
        <dbReference type="Proteomes" id="UP001589870"/>
    </source>
</evidence>
<dbReference type="InterPro" id="IPR016171">
    <property type="entry name" value="Vanillyl_alc_oxidase_C-sub2"/>
</dbReference>